<gene>
    <name evidence="1" type="ORF">LPB138_06405</name>
</gene>
<keyword evidence="2" id="KW-1185">Reference proteome</keyword>
<dbReference type="Proteomes" id="UP000176050">
    <property type="component" value="Chromosome"/>
</dbReference>
<sequence>MKKIVLFINLLITVSISSQNYQTVEEVNDACAQLGFAGNEDAEITVDNILDKIGLFRNFIIQECPNINNAVAKNIDVGSGYKERYILYDSNFFEKIDTKAGNDWAATSVLAHEIGHHLNGHSLNDEGSNHKFELEADEFSGFVLARMGASLSDSQSAINTLRYEKATHTHPAKLDRLNAIEKGWNRGNGKTIEVKKIEEEVINEITEDIVVEDENNEEEVVEELIVDDDITEIGGVTPQQVFANYIEAIGGQEKVVGLKTMKQKLNFTSKTTVDENEIESDMKMELTFLTPNKYISEIELNGTNTYTLMLDGKSYIKEKPNKKWKFQSFNKSVEKQGNFIPEYSLLVSNPEVKLLGVKVINGERCFAVQMPVKNIANNTKDAKILITSSSIHYYNVKSGLLKFNKTATISEIDFINNTEYLKDSKTSSNIFNIYSDYRPVNGVLLPFYIEMEMHSDSYNSTSILKYEEIIANLTVDKEDFKVVD</sequence>
<dbReference type="EMBL" id="CP017478">
    <property type="protein sequence ID" value="AOW20332.1"/>
    <property type="molecule type" value="Genomic_DNA"/>
</dbReference>
<dbReference type="OrthoDB" id="1173761at2"/>
<dbReference type="AlphaFoldDB" id="A0A1D8P700"/>
<accession>A0A1D8P700</accession>
<dbReference type="RefSeq" id="WP_070236470.1">
    <property type="nucleotide sequence ID" value="NZ_CP017478.1"/>
</dbReference>
<organism evidence="1 2">
    <name type="scientific">Urechidicola croceus</name>
    <dbReference type="NCBI Taxonomy" id="1850246"/>
    <lineage>
        <taxon>Bacteria</taxon>
        <taxon>Pseudomonadati</taxon>
        <taxon>Bacteroidota</taxon>
        <taxon>Flavobacteriia</taxon>
        <taxon>Flavobacteriales</taxon>
        <taxon>Flavobacteriaceae</taxon>
        <taxon>Urechidicola</taxon>
    </lineage>
</organism>
<evidence type="ECO:0000313" key="2">
    <source>
        <dbReference type="Proteomes" id="UP000176050"/>
    </source>
</evidence>
<protein>
    <submittedName>
        <fullName evidence="1">Uncharacterized protein</fullName>
    </submittedName>
</protein>
<dbReference type="KEGG" id="lul:LPB138_06405"/>
<proteinExistence type="predicted"/>
<dbReference type="STRING" id="1850246.LPB138_06405"/>
<evidence type="ECO:0000313" key="1">
    <source>
        <dbReference type="EMBL" id="AOW20332.1"/>
    </source>
</evidence>
<name>A0A1D8P700_9FLAO</name>
<reference evidence="1 2" key="1">
    <citation type="submission" date="2016-10" db="EMBL/GenBank/DDBJ databases">
        <title>Lutibacter sp. LPB0138, isolated from marine gastropod.</title>
        <authorList>
            <person name="Kim E."/>
            <person name="Yi H."/>
        </authorList>
    </citation>
    <scope>NUCLEOTIDE SEQUENCE [LARGE SCALE GENOMIC DNA]</scope>
    <source>
        <strain evidence="1 2">LPB0138</strain>
    </source>
</reference>